<evidence type="ECO:0000313" key="1">
    <source>
        <dbReference type="EMBL" id="EXB75561.1"/>
    </source>
</evidence>
<reference evidence="2" key="1">
    <citation type="submission" date="2013-01" db="EMBL/GenBank/DDBJ databases">
        <title>Draft Genome Sequence of a Mulberry Tree, Morus notabilis C.K. Schneid.</title>
        <authorList>
            <person name="He N."/>
            <person name="Zhao S."/>
        </authorList>
    </citation>
    <scope>NUCLEOTIDE SEQUENCE</scope>
</reference>
<sequence>MNEFSIALFTATDVHQALFDMHSIKASGPNGFHAAFLSENLKCGWKYCSLTPASEFLMTAHLWRGGTTLLLALFQKLSLLKRYLIFDLLVYAIYKIVTKAIVNRLKNVLYEVISLS</sequence>
<dbReference type="EMBL" id="KE344683">
    <property type="protein sequence ID" value="EXB75561.1"/>
    <property type="molecule type" value="Genomic_DNA"/>
</dbReference>
<dbReference type="AlphaFoldDB" id="W9R7U8"/>
<accession>W9R7U8</accession>
<name>W9R7U8_9ROSA</name>
<dbReference type="Proteomes" id="UP000030645">
    <property type="component" value="Unassembled WGS sequence"/>
</dbReference>
<keyword evidence="2" id="KW-1185">Reference proteome</keyword>
<organism evidence="1 2">
    <name type="scientific">Morus notabilis</name>
    <dbReference type="NCBI Taxonomy" id="981085"/>
    <lineage>
        <taxon>Eukaryota</taxon>
        <taxon>Viridiplantae</taxon>
        <taxon>Streptophyta</taxon>
        <taxon>Embryophyta</taxon>
        <taxon>Tracheophyta</taxon>
        <taxon>Spermatophyta</taxon>
        <taxon>Magnoliopsida</taxon>
        <taxon>eudicotyledons</taxon>
        <taxon>Gunneridae</taxon>
        <taxon>Pentapetalae</taxon>
        <taxon>rosids</taxon>
        <taxon>fabids</taxon>
        <taxon>Rosales</taxon>
        <taxon>Moraceae</taxon>
        <taxon>Moreae</taxon>
        <taxon>Morus</taxon>
    </lineage>
</organism>
<protein>
    <submittedName>
        <fullName evidence="1">Uncharacterized protein</fullName>
    </submittedName>
</protein>
<gene>
    <name evidence="1" type="ORF">L484_026033</name>
</gene>
<evidence type="ECO:0000313" key="2">
    <source>
        <dbReference type="Proteomes" id="UP000030645"/>
    </source>
</evidence>
<proteinExistence type="predicted"/>